<gene>
    <name evidence="4" type="ORF">SAMN05216480_101463</name>
</gene>
<keyword evidence="1" id="KW-0479">Metal-binding</keyword>
<dbReference type="PROSITE" id="PS50846">
    <property type="entry name" value="HMA_2"/>
    <property type="match status" value="1"/>
</dbReference>
<dbReference type="CDD" id="cd00371">
    <property type="entry name" value="HMA"/>
    <property type="match status" value="1"/>
</dbReference>
<dbReference type="Gene3D" id="3.30.70.100">
    <property type="match status" value="1"/>
</dbReference>
<dbReference type="Pfam" id="PF00403">
    <property type="entry name" value="HMA"/>
    <property type="match status" value="1"/>
</dbReference>
<dbReference type="InterPro" id="IPR036163">
    <property type="entry name" value="HMA_dom_sf"/>
</dbReference>
<evidence type="ECO:0000256" key="1">
    <source>
        <dbReference type="ARBA" id="ARBA00022723"/>
    </source>
</evidence>
<dbReference type="PROSITE" id="PS01047">
    <property type="entry name" value="HMA_1"/>
    <property type="match status" value="1"/>
</dbReference>
<evidence type="ECO:0000256" key="2">
    <source>
        <dbReference type="SAM" id="MobiDB-lite"/>
    </source>
</evidence>
<dbReference type="Proteomes" id="UP000199138">
    <property type="component" value="Unassembled WGS sequence"/>
</dbReference>
<evidence type="ECO:0000313" key="4">
    <source>
        <dbReference type="EMBL" id="SFU29306.1"/>
    </source>
</evidence>
<protein>
    <submittedName>
        <fullName evidence="4">Cu2+-exporting ATPase</fullName>
    </submittedName>
</protein>
<dbReference type="STRING" id="1224947.SAMN05216480_101463"/>
<accession>A0A1I7EZG1</accession>
<organism evidence="4 5">
    <name type="scientific">Pustulibacterium marinum</name>
    <dbReference type="NCBI Taxonomy" id="1224947"/>
    <lineage>
        <taxon>Bacteria</taxon>
        <taxon>Pseudomonadati</taxon>
        <taxon>Bacteroidota</taxon>
        <taxon>Flavobacteriia</taxon>
        <taxon>Flavobacteriales</taxon>
        <taxon>Flavobacteriaceae</taxon>
        <taxon>Pustulibacterium</taxon>
    </lineage>
</organism>
<name>A0A1I7EZG1_9FLAO</name>
<feature type="domain" description="HMA" evidence="3">
    <location>
        <begin position="2"/>
        <end position="64"/>
    </location>
</feature>
<sequence length="83" mass="9418">MMKHTYKVTGMTCVGCSSFVERALNDVDGVTKATVDLEKAEAEIEMEQHISLEEFQKELGSHYHIHNSAEEAHEHETSKKKVK</sequence>
<reference evidence="4 5" key="1">
    <citation type="submission" date="2016-10" db="EMBL/GenBank/DDBJ databases">
        <authorList>
            <person name="de Groot N.N."/>
        </authorList>
    </citation>
    <scope>NUCLEOTIDE SEQUENCE [LARGE SCALE GENOMIC DNA]</scope>
    <source>
        <strain evidence="4 5">CGMCC 1.12333</strain>
    </source>
</reference>
<dbReference type="GO" id="GO:0046872">
    <property type="term" value="F:metal ion binding"/>
    <property type="evidence" value="ECO:0007669"/>
    <property type="project" value="UniProtKB-KW"/>
</dbReference>
<dbReference type="InterPro" id="IPR017969">
    <property type="entry name" value="Heavy-metal-associated_CS"/>
</dbReference>
<proteinExistence type="predicted"/>
<dbReference type="AlphaFoldDB" id="A0A1I7EZG1"/>
<dbReference type="InterPro" id="IPR006121">
    <property type="entry name" value="HMA_dom"/>
</dbReference>
<dbReference type="EMBL" id="FPBK01000001">
    <property type="protein sequence ID" value="SFU29306.1"/>
    <property type="molecule type" value="Genomic_DNA"/>
</dbReference>
<keyword evidence="5" id="KW-1185">Reference proteome</keyword>
<evidence type="ECO:0000259" key="3">
    <source>
        <dbReference type="PROSITE" id="PS50846"/>
    </source>
</evidence>
<dbReference type="SUPFAM" id="SSF55008">
    <property type="entry name" value="HMA, heavy metal-associated domain"/>
    <property type="match status" value="1"/>
</dbReference>
<feature type="region of interest" description="Disordered" evidence="2">
    <location>
        <begin position="62"/>
        <end position="83"/>
    </location>
</feature>
<evidence type="ECO:0000313" key="5">
    <source>
        <dbReference type="Proteomes" id="UP000199138"/>
    </source>
</evidence>